<dbReference type="Pfam" id="PF00440">
    <property type="entry name" value="TetR_N"/>
    <property type="match status" value="1"/>
</dbReference>
<evidence type="ECO:0000256" key="2">
    <source>
        <dbReference type="ARBA" id="ARBA00023125"/>
    </source>
</evidence>
<feature type="DNA-binding region" description="H-T-H motif" evidence="4">
    <location>
        <begin position="29"/>
        <end position="48"/>
    </location>
</feature>
<evidence type="ECO:0000259" key="5">
    <source>
        <dbReference type="PROSITE" id="PS50977"/>
    </source>
</evidence>
<evidence type="ECO:0000256" key="1">
    <source>
        <dbReference type="ARBA" id="ARBA00023015"/>
    </source>
</evidence>
<dbReference type="STRING" id="1423730.FC75_GL002161"/>
<keyword evidence="7" id="KW-1185">Reference proteome</keyword>
<dbReference type="InterPro" id="IPR036271">
    <property type="entry name" value="Tet_transcr_reg_TetR-rel_C_sf"/>
</dbReference>
<accession>A0A0R2F7Q5</accession>
<evidence type="ECO:0000313" key="6">
    <source>
        <dbReference type="EMBL" id="KRN21591.1"/>
    </source>
</evidence>
<dbReference type="Gene3D" id="1.10.357.10">
    <property type="entry name" value="Tetracycline Repressor, domain 2"/>
    <property type="match status" value="1"/>
</dbReference>
<name>A0A0R2F7Q5_9LACO</name>
<dbReference type="SUPFAM" id="SSF48498">
    <property type="entry name" value="Tetracyclin repressor-like, C-terminal domain"/>
    <property type="match status" value="1"/>
</dbReference>
<dbReference type="RefSeq" id="WP_056989630.1">
    <property type="nucleotide sequence ID" value="NZ_AYZJ01000046.1"/>
</dbReference>
<keyword evidence="1" id="KW-0805">Transcription regulation</keyword>
<feature type="domain" description="HTH tetR-type" evidence="5">
    <location>
        <begin position="6"/>
        <end position="66"/>
    </location>
</feature>
<keyword evidence="3" id="KW-0804">Transcription</keyword>
<dbReference type="SUPFAM" id="SSF46689">
    <property type="entry name" value="Homeodomain-like"/>
    <property type="match status" value="1"/>
</dbReference>
<evidence type="ECO:0000256" key="4">
    <source>
        <dbReference type="PROSITE-ProRule" id="PRU00335"/>
    </source>
</evidence>
<dbReference type="InterPro" id="IPR009057">
    <property type="entry name" value="Homeodomain-like_sf"/>
</dbReference>
<evidence type="ECO:0000313" key="7">
    <source>
        <dbReference type="Proteomes" id="UP000050865"/>
    </source>
</evidence>
<sequence length="201" mass="23028">MARKKTITHDQILNAAYALVVEEGFKHFTARNIAKRMGCSTQPIYLEFTNMADLKQAVLDEIKQTLEVKMSRRFTTDPIVDLGLAYINFALDNPALYRAVFIEDHFGVEDMREFAFHTAIERLDDYAPAEQISEEQRRNTISGLWIVATGIANLMAPDFIEISREQMIEILQAVIHDFIVNKRFAKDSVKMDLRAALKKAE</sequence>
<dbReference type="EMBL" id="AYZJ01000046">
    <property type="protein sequence ID" value="KRN21591.1"/>
    <property type="molecule type" value="Genomic_DNA"/>
</dbReference>
<dbReference type="PATRIC" id="fig|1423730.4.peg.2250"/>
<dbReference type="Proteomes" id="UP000050865">
    <property type="component" value="Unassembled WGS sequence"/>
</dbReference>
<reference evidence="6 7" key="1">
    <citation type="journal article" date="2015" name="Genome Announc.">
        <title>Expanding the biotechnology potential of lactobacilli through comparative genomics of 213 strains and associated genera.</title>
        <authorList>
            <person name="Sun Z."/>
            <person name="Harris H.M."/>
            <person name="McCann A."/>
            <person name="Guo C."/>
            <person name="Argimon S."/>
            <person name="Zhang W."/>
            <person name="Yang X."/>
            <person name="Jeffery I.B."/>
            <person name="Cooney J.C."/>
            <person name="Kagawa T.F."/>
            <person name="Liu W."/>
            <person name="Song Y."/>
            <person name="Salvetti E."/>
            <person name="Wrobel A."/>
            <person name="Rasinkangas P."/>
            <person name="Parkhill J."/>
            <person name="Rea M.C."/>
            <person name="O'Sullivan O."/>
            <person name="Ritari J."/>
            <person name="Douillard F.P."/>
            <person name="Paul Ross R."/>
            <person name="Yang R."/>
            <person name="Briner A.E."/>
            <person name="Felis G.E."/>
            <person name="de Vos W.M."/>
            <person name="Barrangou R."/>
            <person name="Klaenhammer T.R."/>
            <person name="Caufield P.W."/>
            <person name="Cui Y."/>
            <person name="Zhang H."/>
            <person name="O'Toole P.W."/>
        </authorList>
    </citation>
    <scope>NUCLEOTIDE SEQUENCE [LARGE SCALE GENOMIC DNA]</scope>
    <source>
        <strain evidence="6 7">DSM 22697</strain>
    </source>
</reference>
<dbReference type="AlphaFoldDB" id="A0A0R2F7Q5"/>
<gene>
    <name evidence="6" type="ORF">FC75_GL002161</name>
</gene>
<protein>
    <submittedName>
        <fullName evidence="6">Transcriptional regulator</fullName>
    </submittedName>
</protein>
<keyword evidence="2 4" id="KW-0238">DNA-binding</keyword>
<dbReference type="Pfam" id="PF13305">
    <property type="entry name" value="TetR_C_33"/>
    <property type="match status" value="1"/>
</dbReference>
<dbReference type="GO" id="GO:0003677">
    <property type="term" value="F:DNA binding"/>
    <property type="evidence" value="ECO:0007669"/>
    <property type="project" value="UniProtKB-UniRule"/>
</dbReference>
<evidence type="ECO:0000256" key="3">
    <source>
        <dbReference type="ARBA" id="ARBA00023163"/>
    </source>
</evidence>
<comment type="caution">
    <text evidence="6">The sequence shown here is derived from an EMBL/GenBank/DDBJ whole genome shotgun (WGS) entry which is preliminary data.</text>
</comment>
<dbReference type="InterPro" id="IPR001647">
    <property type="entry name" value="HTH_TetR"/>
</dbReference>
<dbReference type="Gene3D" id="1.10.10.60">
    <property type="entry name" value="Homeodomain-like"/>
    <property type="match status" value="1"/>
</dbReference>
<dbReference type="PROSITE" id="PS50977">
    <property type="entry name" value="HTH_TETR_2"/>
    <property type="match status" value="1"/>
</dbReference>
<organism evidence="6 7">
    <name type="scientific">Lacticaseibacillus camelliae DSM 22697 = JCM 13995</name>
    <dbReference type="NCBI Taxonomy" id="1423730"/>
    <lineage>
        <taxon>Bacteria</taxon>
        <taxon>Bacillati</taxon>
        <taxon>Bacillota</taxon>
        <taxon>Bacilli</taxon>
        <taxon>Lactobacillales</taxon>
        <taxon>Lactobacillaceae</taxon>
        <taxon>Lacticaseibacillus</taxon>
    </lineage>
</organism>
<proteinExistence type="predicted"/>
<dbReference type="InterPro" id="IPR025996">
    <property type="entry name" value="MT1864/Rv1816-like_C"/>
</dbReference>